<reference evidence="1 2" key="1">
    <citation type="submission" date="2016-04" db="EMBL/GenBank/DDBJ databases">
        <title>Complete genome sequence of natural rubber-degrading, novel Gram-negative bacterium, Rhizobacter gummiphilus strain NS21.</title>
        <authorList>
            <person name="Tabata M."/>
            <person name="Kasai D."/>
            <person name="Fukuda M."/>
        </authorList>
    </citation>
    <scope>NUCLEOTIDE SEQUENCE [LARGE SCALE GENOMIC DNA]</scope>
    <source>
        <strain evidence="1 2">NS21</strain>
    </source>
</reference>
<dbReference type="EMBL" id="CP015118">
    <property type="protein sequence ID" value="ARN23993.1"/>
    <property type="molecule type" value="Genomic_DNA"/>
</dbReference>
<dbReference type="STRING" id="946333.A4W93_21115"/>
<dbReference type="Gene3D" id="3.30.429.10">
    <property type="entry name" value="Macrophage Migration Inhibitory Factor"/>
    <property type="match status" value="1"/>
</dbReference>
<evidence type="ECO:0000313" key="1">
    <source>
        <dbReference type="EMBL" id="ARN23993.1"/>
    </source>
</evidence>
<dbReference type="OrthoDB" id="1438441at2"/>
<dbReference type="RefSeq" id="WP_085754270.1">
    <property type="nucleotide sequence ID" value="NZ_BSPR01000006.1"/>
</dbReference>
<proteinExistence type="predicted"/>
<protein>
    <submittedName>
        <fullName evidence="1">4-oxalocrotonate tautomerase</fullName>
    </submittedName>
</protein>
<organism evidence="1 2">
    <name type="scientific">Piscinibacter gummiphilus</name>
    <dbReference type="NCBI Taxonomy" id="946333"/>
    <lineage>
        <taxon>Bacteria</taxon>
        <taxon>Pseudomonadati</taxon>
        <taxon>Pseudomonadota</taxon>
        <taxon>Betaproteobacteria</taxon>
        <taxon>Burkholderiales</taxon>
        <taxon>Sphaerotilaceae</taxon>
        <taxon>Piscinibacter</taxon>
    </lineage>
</organism>
<sequence>MPLTLIVSEGLIPPSRYADTVARLSESFLRLHGLSGNRALTPNVVGHVQSVPAGSSFCGLEPRPIAVVEWLTPSFAFTSRDVQRAYVKEATDIVEEACEGRQPRAHIWVNVKHAVDGTWGIGGEALTNAELMEALAKG</sequence>
<dbReference type="KEGG" id="rgu:A4W93_21115"/>
<keyword evidence="2" id="KW-1185">Reference proteome</keyword>
<accession>A0A1W6LID2</accession>
<gene>
    <name evidence="1" type="ORF">A4W93_21115</name>
</gene>
<name>A0A1W6LID2_9BURK</name>
<evidence type="ECO:0000313" key="2">
    <source>
        <dbReference type="Proteomes" id="UP000193427"/>
    </source>
</evidence>
<dbReference type="Proteomes" id="UP000193427">
    <property type="component" value="Chromosome"/>
</dbReference>
<dbReference type="AlphaFoldDB" id="A0A1W6LID2"/>
<dbReference type="InterPro" id="IPR014347">
    <property type="entry name" value="Tautomerase/MIF_sf"/>
</dbReference>